<dbReference type="Pfam" id="PF21983">
    <property type="entry name" value="NikA-like"/>
    <property type="match status" value="1"/>
</dbReference>
<sequence length="53" mass="5938">MKNAPEGSRNLLIGVRVDEEEGERIQWAAKELGLREADFVRMAALQKAKEILG</sequence>
<dbReference type="KEGG" id="vg:55628236"/>
<protein>
    <submittedName>
        <fullName evidence="1">Ribbon-helix-helix DNA binding domain protein</fullName>
    </submittedName>
</protein>
<dbReference type="Proteomes" id="UP000500873">
    <property type="component" value="Segment"/>
</dbReference>
<evidence type="ECO:0000313" key="1">
    <source>
        <dbReference type="EMBL" id="QIN93892.1"/>
    </source>
</evidence>
<dbReference type="GeneID" id="55628236"/>
<organism evidence="1 2">
    <name type="scientific">Microbacterium phage Arete</name>
    <dbReference type="NCBI Taxonomy" id="2713257"/>
    <lineage>
        <taxon>Viruses</taxon>
        <taxon>Duplodnaviria</taxon>
        <taxon>Heunggongvirae</taxon>
        <taxon>Uroviricota</taxon>
        <taxon>Caudoviricetes</taxon>
        <taxon>Burrovirus</taxon>
        <taxon>Burrovirus arete</taxon>
    </lineage>
</organism>
<accession>A0A6G8R120</accession>
<evidence type="ECO:0000313" key="2">
    <source>
        <dbReference type="Proteomes" id="UP000500873"/>
    </source>
</evidence>
<dbReference type="SUPFAM" id="SSF47598">
    <property type="entry name" value="Ribbon-helix-helix"/>
    <property type="match status" value="1"/>
</dbReference>
<proteinExistence type="predicted"/>
<dbReference type="InterPro" id="IPR053842">
    <property type="entry name" value="NikA-like"/>
</dbReference>
<dbReference type="EMBL" id="MT024863">
    <property type="protein sequence ID" value="QIN93892.1"/>
    <property type="molecule type" value="Genomic_DNA"/>
</dbReference>
<gene>
    <name evidence="1" type="primary">9</name>
    <name evidence="1" type="ORF">SEA_ARETE_9</name>
</gene>
<dbReference type="InterPro" id="IPR010985">
    <property type="entry name" value="Ribbon_hlx_hlx"/>
</dbReference>
<keyword evidence="2" id="KW-1185">Reference proteome</keyword>
<dbReference type="Gene3D" id="1.20.5.780">
    <property type="entry name" value="Single helix bin"/>
    <property type="match status" value="1"/>
</dbReference>
<dbReference type="RefSeq" id="YP_009857392.1">
    <property type="nucleotide sequence ID" value="NC_048860.1"/>
</dbReference>
<dbReference type="GO" id="GO:0006355">
    <property type="term" value="P:regulation of DNA-templated transcription"/>
    <property type="evidence" value="ECO:0007669"/>
    <property type="project" value="InterPro"/>
</dbReference>
<reference evidence="1 2" key="1">
    <citation type="submission" date="2020-02" db="EMBL/GenBank/DDBJ databases">
        <authorList>
            <person name="Tolsma S."/>
            <person name="Caruso S.M."/>
            <person name="Garlena R.A."/>
            <person name="Russell D.A."/>
            <person name="Pope W.H."/>
            <person name="Jacobs-Se D."/>
            <person name="Hatfull G.F."/>
            <person name="Noordewier B."/>
        </authorList>
    </citation>
    <scope>NUCLEOTIDE SEQUENCE [LARGE SCALE GENOMIC DNA]</scope>
</reference>
<name>A0A6G8R120_9CAUD</name>